<evidence type="ECO:0000313" key="2">
    <source>
        <dbReference type="Proteomes" id="UP001501480"/>
    </source>
</evidence>
<dbReference type="Gene3D" id="3.30.530.20">
    <property type="match status" value="1"/>
</dbReference>
<dbReference type="SUPFAM" id="SSF55961">
    <property type="entry name" value="Bet v1-like"/>
    <property type="match status" value="1"/>
</dbReference>
<dbReference type="Pfam" id="PF10604">
    <property type="entry name" value="Polyketide_cyc2"/>
    <property type="match status" value="1"/>
</dbReference>
<dbReference type="CDD" id="cd07821">
    <property type="entry name" value="PYR_PYL_RCAR_like"/>
    <property type="match status" value="1"/>
</dbReference>
<evidence type="ECO:0000313" key="1">
    <source>
        <dbReference type="EMBL" id="GAA2071200.1"/>
    </source>
</evidence>
<name>A0ABP5HEE2_9ACTN</name>
<proteinExistence type="predicted"/>
<reference evidence="2" key="1">
    <citation type="journal article" date="2019" name="Int. J. Syst. Evol. Microbiol.">
        <title>The Global Catalogue of Microorganisms (GCM) 10K type strain sequencing project: providing services to taxonomists for standard genome sequencing and annotation.</title>
        <authorList>
            <consortium name="The Broad Institute Genomics Platform"/>
            <consortium name="The Broad Institute Genome Sequencing Center for Infectious Disease"/>
            <person name="Wu L."/>
            <person name="Ma J."/>
        </authorList>
    </citation>
    <scope>NUCLEOTIDE SEQUENCE [LARGE SCALE GENOMIC DNA]</scope>
    <source>
        <strain evidence="2">JCM 15749</strain>
    </source>
</reference>
<dbReference type="InterPro" id="IPR023393">
    <property type="entry name" value="START-like_dom_sf"/>
</dbReference>
<gene>
    <name evidence="1" type="ORF">GCM10009821_06020</name>
</gene>
<organism evidence="1 2">
    <name type="scientific">Aeromicrobium halocynthiae</name>
    <dbReference type="NCBI Taxonomy" id="560557"/>
    <lineage>
        <taxon>Bacteria</taxon>
        <taxon>Bacillati</taxon>
        <taxon>Actinomycetota</taxon>
        <taxon>Actinomycetes</taxon>
        <taxon>Propionibacteriales</taxon>
        <taxon>Nocardioidaceae</taxon>
        <taxon>Aeromicrobium</taxon>
    </lineage>
</organism>
<comment type="caution">
    <text evidence="1">The sequence shown here is derived from an EMBL/GenBank/DDBJ whole genome shotgun (WGS) entry which is preliminary data.</text>
</comment>
<protein>
    <submittedName>
        <fullName evidence="1">SRPBCC family protein</fullName>
    </submittedName>
</protein>
<dbReference type="InterPro" id="IPR019587">
    <property type="entry name" value="Polyketide_cyclase/dehydratase"/>
</dbReference>
<accession>A0ABP5HEE2</accession>
<sequence length="144" mass="15445">MTAMPAPVRVDLTHTFRSDPATVHAALSEHENLGPVFGASVTRVRDGETERNGVGSVRRLKIGPLPAFEETVTESVPGELIAYRITKGSPLKGHWGEQRLFPTADGGTRLEYRIGFDAAVPGLAQVVALGLRQRIPAGLARLVP</sequence>
<dbReference type="EMBL" id="BAAAPY010000001">
    <property type="protein sequence ID" value="GAA2071200.1"/>
    <property type="molecule type" value="Genomic_DNA"/>
</dbReference>
<keyword evidence="2" id="KW-1185">Reference proteome</keyword>
<dbReference type="Proteomes" id="UP001501480">
    <property type="component" value="Unassembled WGS sequence"/>
</dbReference>